<evidence type="ECO:0000313" key="3">
    <source>
        <dbReference type="Proteomes" id="UP001500124"/>
    </source>
</evidence>
<comment type="caution">
    <text evidence="2">The sequence shown here is derived from an EMBL/GenBank/DDBJ whole genome shotgun (WGS) entry which is preliminary data.</text>
</comment>
<sequence length="89" mass="9453">MRGIAEYCPPGGGTQPEFRDAPARSRRTVTPDGPPTGARAGARLPERGSRVGGPPRGEGEPRLPLRAGQPSVQPWFFAFCARLALISTI</sequence>
<protein>
    <submittedName>
        <fullName evidence="2">Uncharacterized protein</fullName>
    </submittedName>
</protein>
<keyword evidence="3" id="KW-1185">Reference proteome</keyword>
<organism evidence="2 3">
    <name type="scientific">Streptomyces similanensis</name>
    <dbReference type="NCBI Taxonomy" id="1274988"/>
    <lineage>
        <taxon>Bacteria</taxon>
        <taxon>Bacillati</taxon>
        <taxon>Actinomycetota</taxon>
        <taxon>Actinomycetes</taxon>
        <taxon>Kitasatosporales</taxon>
        <taxon>Streptomycetaceae</taxon>
        <taxon>Streptomyces</taxon>
    </lineage>
</organism>
<evidence type="ECO:0000256" key="1">
    <source>
        <dbReference type="SAM" id="MobiDB-lite"/>
    </source>
</evidence>
<reference evidence="3" key="1">
    <citation type="journal article" date="2019" name="Int. J. Syst. Evol. Microbiol.">
        <title>The Global Catalogue of Microorganisms (GCM) 10K type strain sequencing project: providing services to taxonomists for standard genome sequencing and annotation.</title>
        <authorList>
            <consortium name="The Broad Institute Genomics Platform"/>
            <consortium name="The Broad Institute Genome Sequencing Center for Infectious Disease"/>
            <person name="Wu L."/>
            <person name="Ma J."/>
        </authorList>
    </citation>
    <scope>NUCLEOTIDE SEQUENCE [LARGE SCALE GENOMIC DNA]</scope>
    <source>
        <strain evidence="3">JCM 18410</strain>
    </source>
</reference>
<dbReference type="Proteomes" id="UP001500124">
    <property type="component" value="Unassembled WGS sequence"/>
</dbReference>
<feature type="region of interest" description="Disordered" evidence="1">
    <location>
        <begin position="1"/>
        <end position="68"/>
    </location>
</feature>
<accession>A0ABP9JQ01</accession>
<proteinExistence type="predicted"/>
<gene>
    <name evidence="2" type="ORF">GCM10023336_00950</name>
</gene>
<evidence type="ECO:0000313" key="2">
    <source>
        <dbReference type="EMBL" id="GAA5041127.1"/>
    </source>
</evidence>
<name>A0ABP9JQ01_9ACTN</name>
<dbReference type="EMBL" id="BAABKC010000001">
    <property type="protein sequence ID" value="GAA5041127.1"/>
    <property type="molecule type" value="Genomic_DNA"/>
</dbReference>